<dbReference type="EMBL" id="JABBWK010000157">
    <property type="protein sequence ID" value="KAG1889605.1"/>
    <property type="molecule type" value="Genomic_DNA"/>
</dbReference>
<dbReference type="RefSeq" id="XP_041217466.1">
    <property type="nucleotide sequence ID" value="XM_041368650.1"/>
</dbReference>
<feature type="compositionally biased region" description="Acidic residues" evidence="1">
    <location>
        <begin position="232"/>
        <end position="246"/>
    </location>
</feature>
<gene>
    <name evidence="2" type="ORF">F5891DRAFT_1198585</name>
</gene>
<feature type="compositionally biased region" description="Low complexity" evidence="1">
    <location>
        <begin position="30"/>
        <end position="43"/>
    </location>
</feature>
<evidence type="ECO:0000313" key="2">
    <source>
        <dbReference type="EMBL" id="KAG1889605.1"/>
    </source>
</evidence>
<keyword evidence="3" id="KW-1185">Reference proteome</keyword>
<protein>
    <submittedName>
        <fullName evidence="2">Uncharacterized protein</fullName>
    </submittedName>
</protein>
<comment type="caution">
    <text evidence="2">The sequence shown here is derived from an EMBL/GenBank/DDBJ whole genome shotgun (WGS) entry which is preliminary data.</text>
</comment>
<feature type="region of interest" description="Disordered" evidence="1">
    <location>
        <begin position="232"/>
        <end position="257"/>
    </location>
</feature>
<feature type="compositionally biased region" description="Polar residues" evidence="1">
    <location>
        <begin position="17"/>
        <end position="29"/>
    </location>
</feature>
<dbReference type="Proteomes" id="UP001195769">
    <property type="component" value="Unassembled WGS sequence"/>
</dbReference>
<name>A0AAD4DQ45_9AGAM</name>
<feature type="region of interest" description="Disordered" evidence="1">
    <location>
        <begin position="14"/>
        <end position="43"/>
    </location>
</feature>
<dbReference type="GeneID" id="64662948"/>
<proteinExistence type="predicted"/>
<evidence type="ECO:0000313" key="3">
    <source>
        <dbReference type="Proteomes" id="UP001195769"/>
    </source>
</evidence>
<reference evidence="2" key="1">
    <citation type="journal article" date="2020" name="New Phytol.">
        <title>Comparative genomics reveals dynamic genome evolution in host specialist ectomycorrhizal fungi.</title>
        <authorList>
            <person name="Lofgren L.A."/>
            <person name="Nguyen N.H."/>
            <person name="Vilgalys R."/>
            <person name="Ruytinx J."/>
            <person name="Liao H.L."/>
            <person name="Branco S."/>
            <person name="Kuo A."/>
            <person name="LaButti K."/>
            <person name="Lipzen A."/>
            <person name="Andreopoulos W."/>
            <person name="Pangilinan J."/>
            <person name="Riley R."/>
            <person name="Hundley H."/>
            <person name="Na H."/>
            <person name="Barry K."/>
            <person name="Grigoriev I.V."/>
            <person name="Stajich J.E."/>
            <person name="Kennedy P.G."/>
        </authorList>
    </citation>
    <scope>NUCLEOTIDE SEQUENCE</scope>
    <source>
        <strain evidence="2">FC203</strain>
    </source>
</reference>
<organism evidence="2 3">
    <name type="scientific">Suillus fuscotomentosus</name>
    <dbReference type="NCBI Taxonomy" id="1912939"/>
    <lineage>
        <taxon>Eukaryota</taxon>
        <taxon>Fungi</taxon>
        <taxon>Dikarya</taxon>
        <taxon>Basidiomycota</taxon>
        <taxon>Agaricomycotina</taxon>
        <taxon>Agaricomycetes</taxon>
        <taxon>Agaricomycetidae</taxon>
        <taxon>Boletales</taxon>
        <taxon>Suillineae</taxon>
        <taxon>Suillaceae</taxon>
        <taxon>Suillus</taxon>
    </lineage>
</organism>
<accession>A0AAD4DQ45</accession>
<evidence type="ECO:0000256" key="1">
    <source>
        <dbReference type="SAM" id="MobiDB-lite"/>
    </source>
</evidence>
<sequence length="445" mass="50642">MPTSHKKLAAARARAAQWQTQSLTSEHSNSTPTTKKPSPLLPTHAAEAPESFNIEFCPIELDFECLSDCVYTGGVSCWSDDDIIEYQPDTFSESTLSDCESLCELEGDDLEYNLRQLTANTNSKALELTADEADTLFKIISKPTTNVIWRKVEQNRLLGYNGLSDHSWRRRDKLARDQAEHRKKMKTLDNLQVACMQQWCVPKDSNTMSDVERNTHTHSALAVDFSGYLSDESEDHFDSDTDSEHEDEYRVTGSSRGVSSRLPAVPLLKRRKLEIPFRMEWKNAKERRADERHVALEAIEKLLKSKKTNFRGHSSIEASECAAESHGFAAVWGSHQLRSWTHNWVTKRELPRSLTGHHAKVYSLLDDPAVAAELHTYVHLNKWAINPEKLAEFSKSKLTPSEAEKYLHTIVNDEMPRGLKHYMELELFPQIHLKIGRGISLVTAR</sequence>
<dbReference type="AlphaFoldDB" id="A0AAD4DQ45"/>